<feature type="compositionally biased region" description="Polar residues" evidence="6">
    <location>
        <begin position="573"/>
        <end position="607"/>
    </location>
</feature>
<dbReference type="Proteomes" id="UP001527925">
    <property type="component" value="Unassembled WGS sequence"/>
</dbReference>
<evidence type="ECO:0000256" key="2">
    <source>
        <dbReference type="ARBA" id="ARBA00009824"/>
    </source>
</evidence>
<feature type="compositionally biased region" description="Low complexity" evidence="6">
    <location>
        <begin position="983"/>
        <end position="998"/>
    </location>
</feature>
<evidence type="ECO:0008006" key="10">
    <source>
        <dbReference type="Google" id="ProtNLM"/>
    </source>
</evidence>
<protein>
    <recommendedName>
        <fullName evidence="10">DUF726-domain-containing protein</fullName>
    </recommendedName>
</protein>
<evidence type="ECO:0000256" key="7">
    <source>
        <dbReference type="SAM" id="Phobius"/>
    </source>
</evidence>
<feature type="region of interest" description="Disordered" evidence="6">
    <location>
        <begin position="1"/>
        <end position="47"/>
    </location>
</feature>
<evidence type="ECO:0000256" key="6">
    <source>
        <dbReference type="SAM" id="MobiDB-lite"/>
    </source>
</evidence>
<reference evidence="8 9" key="1">
    <citation type="submission" date="2023-09" db="EMBL/GenBank/DDBJ databases">
        <title>Pangenome analysis of Batrachochytrium dendrobatidis and related Chytrids.</title>
        <authorList>
            <person name="Yacoub M.N."/>
            <person name="Stajich J.E."/>
            <person name="James T.Y."/>
        </authorList>
    </citation>
    <scope>NUCLEOTIDE SEQUENCE [LARGE SCALE GENOMIC DNA]</scope>
    <source>
        <strain evidence="8 9">JEL0888</strain>
    </source>
</reference>
<gene>
    <name evidence="8" type="ORF">HK105_205997</name>
</gene>
<feature type="region of interest" description="Disordered" evidence="6">
    <location>
        <begin position="516"/>
        <end position="620"/>
    </location>
</feature>
<evidence type="ECO:0000256" key="1">
    <source>
        <dbReference type="ARBA" id="ARBA00004141"/>
    </source>
</evidence>
<feature type="region of interest" description="Disordered" evidence="6">
    <location>
        <begin position="953"/>
        <end position="1035"/>
    </location>
</feature>
<feature type="compositionally biased region" description="Low complexity" evidence="6">
    <location>
        <begin position="84"/>
        <end position="106"/>
    </location>
</feature>
<comment type="subcellular location">
    <subcellularLocation>
        <location evidence="1">Membrane</location>
        <topology evidence="1">Multi-pass membrane protein</topology>
    </subcellularLocation>
</comment>
<dbReference type="PANTHER" id="PTHR17920">
    <property type="entry name" value="TRANSMEMBRANE AND COILED-COIL DOMAIN-CONTAINING PROTEIN 4 TMCO4"/>
    <property type="match status" value="1"/>
</dbReference>
<evidence type="ECO:0000256" key="5">
    <source>
        <dbReference type="ARBA" id="ARBA00023136"/>
    </source>
</evidence>
<sequence length="1035" mass="108476">MLPRLLSGGLSGSRTAPAAPGTAAPGSAVSAQGATAPSSAGASGQGAAQTLPPDLLFAYIGLVWLLLQEQERSLEATFADWRPPGAGSASASPGSAPGASQASRASVGNPASFWHDPLGLRALINNEDSKRHPAVRGYISWKTRLMDGLLSFNHLSAEERAAIAELSEYGVSVDALSQSLHSSIQAIELRKQSATGSLSSVGTDANGDPIMAAPQIPTTKDTSYTILYNLVFTALKNVVAKTKELRYDARLRVLLRRFSYLVFDATMSGAYHDAREKRKIKCLLQQEIEQGVAAQIWSEITGAKTGSASGAQGNAENAADSKQVESQHALMSWQGKLIALGAATVGGGIFIGITGGMAAPLLSAGLGSLFSYAGMTGAIATGIVEGLGTAGGAMAMATLFGITGGSTTAYSLSRRLKDLQDMDLKLVFDHHPSLHVAICVSGFLLSSADVTDPWTPLPVYTPFSRVEALQFETACLLEVGTSLFKFWEMYNKVEQLPASIINATPIGILTVGSRAEAADTNTANGRTSLLGEDRDDQPDSEKGGSSAMATGEAPSIVITSSTKSDLRGPGAQMASSPLLAQSPSRPRSPLSNVQGSPNMSSPRSSRAGTPRGADSLARSSTAAIPKPSMLTSLVSAIAWPVSLLQSGYIVDSPWALGMDRAVQAGVILAKEILLARLRGHRPVTLVGFSLGALTIFRALLELARAGEAGNSDAYAIVDSVYFLGMPAPNDPADWIRVASVINGRWVNAYAPNDWMLQFLYRSSSNTDFPLAGLAPVPPYHGVSSEQRAKQPSASSSRGKSPTRSASILTAPLTLTAEMDPNEAREAEARLRDAKWVENVDVSSIVEHHLHYLERCQEILDFVGFEQTGVSVETPMVHSANLRGSVAGSPSPGSHPLTLPQEAGGADPSGCAGADGGSRTDLANPQPESNEVLFENPFAEEDVVVRGIHASGLLAADDPDHDHDRDNGAVWTRQGVTFGRMPKASTDTSDAANTAPSDAQEQHAQQVPQPSQARPSVTSDEEVTVAATALSLSDDQ</sequence>
<evidence type="ECO:0000313" key="8">
    <source>
        <dbReference type="EMBL" id="KAL2914430.1"/>
    </source>
</evidence>
<comment type="caution">
    <text evidence="8">The sequence shown here is derived from an EMBL/GenBank/DDBJ whole genome shotgun (WGS) entry which is preliminary data.</text>
</comment>
<keyword evidence="3 7" id="KW-0812">Transmembrane</keyword>
<feature type="region of interest" description="Disordered" evidence="6">
    <location>
        <begin position="781"/>
        <end position="807"/>
    </location>
</feature>
<accession>A0ABR4N4H3</accession>
<feature type="transmembrane region" description="Helical" evidence="7">
    <location>
        <begin position="337"/>
        <end position="370"/>
    </location>
</feature>
<proteinExistence type="inferred from homology"/>
<feature type="compositionally biased region" description="Basic and acidic residues" evidence="6">
    <location>
        <begin position="957"/>
        <end position="966"/>
    </location>
</feature>
<evidence type="ECO:0000256" key="3">
    <source>
        <dbReference type="ARBA" id="ARBA00022692"/>
    </source>
</evidence>
<keyword evidence="5 7" id="KW-0472">Membrane</keyword>
<evidence type="ECO:0000313" key="9">
    <source>
        <dbReference type="Proteomes" id="UP001527925"/>
    </source>
</evidence>
<dbReference type="InterPro" id="IPR007941">
    <property type="entry name" value="DUF726"/>
</dbReference>
<dbReference type="Pfam" id="PF05277">
    <property type="entry name" value="DUF726"/>
    <property type="match status" value="2"/>
</dbReference>
<feature type="region of interest" description="Disordered" evidence="6">
    <location>
        <begin position="84"/>
        <end position="108"/>
    </location>
</feature>
<dbReference type="EMBL" id="JADGIZ020000033">
    <property type="protein sequence ID" value="KAL2914430.1"/>
    <property type="molecule type" value="Genomic_DNA"/>
</dbReference>
<dbReference type="SUPFAM" id="SSF53474">
    <property type="entry name" value="alpha/beta-Hydrolases"/>
    <property type="match status" value="1"/>
</dbReference>
<feature type="region of interest" description="Disordered" evidence="6">
    <location>
        <begin position="882"/>
        <end position="927"/>
    </location>
</feature>
<name>A0ABR4N4H3_9FUNG</name>
<organism evidence="8 9">
    <name type="scientific">Polyrhizophydium stewartii</name>
    <dbReference type="NCBI Taxonomy" id="2732419"/>
    <lineage>
        <taxon>Eukaryota</taxon>
        <taxon>Fungi</taxon>
        <taxon>Fungi incertae sedis</taxon>
        <taxon>Chytridiomycota</taxon>
        <taxon>Chytridiomycota incertae sedis</taxon>
        <taxon>Chytridiomycetes</taxon>
        <taxon>Rhizophydiales</taxon>
        <taxon>Rhizophydiales incertae sedis</taxon>
        <taxon>Polyrhizophydium</taxon>
    </lineage>
</organism>
<evidence type="ECO:0000256" key="4">
    <source>
        <dbReference type="ARBA" id="ARBA00022989"/>
    </source>
</evidence>
<dbReference type="PANTHER" id="PTHR17920:SF3">
    <property type="entry name" value="TRANSMEMBRANE AND COILED-COIL DOMAIN-CONTAINING PROTEIN 4"/>
    <property type="match status" value="1"/>
</dbReference>
<dbReference type="InterPro" id="IPR029058">
    <property type="entry name" value="AB_hydrolase_fold"/>
</dbReference>
<keyword evidence="9" id="KW-1185">Reference proteome</keyword>
<keyword evidence="4 7" id="KW-1133">Transmembrane helix</keyword>
<feature type="compositionally biased region" description="Polar residues" evidence="6">
    <location>
        <begin position="783"/>
        <end position="807"/>
    </location>
</feature>
<comment type="similarity">
    <text evidence="2">Belongs to the TMCO4 family.</text>
</comment>
<feature type="compositionally biased region" description="Polar residues" evidence="6">
    <location>
        <begin position="1001"/>
        <end position="1017"/>
    </location>
</feature>